<evidence type="ECO:0000313" key="2">
    <source>
        <dbReference type="Proteomes" id="UP000467193"/>
    </source>
</evidence>
<proteinExistence type="predicted"/>
<protein>
    <submittedName>
        <fullName evidence="1">Uncharacterized protein</fullName>
    </submittedName>
</protein>
<dbReference type="KEGG" id="msei:MSEDJ_39740"/>
<accession>A0A7I7QU24</accession>
<name>A0A7I7QU24_9MYCO</name>
<dbReference type="AlphaFoldDB" id="A0A7I7QU24"/>
<dbReference type="Proteomes" id="UP000467193">
    <property type="component" value="Chromosome"/>
</dbReference>
<dbReference type="RefSeq" id="WP_163798981.1">
    <property type="nucleotide sequence ID" value="NZ_AP022588.1"/>
</dbReference>
<sequence length="368" mass="37998">MNFEADGGLWSTGPAVSGPPALAVLEVQGAVLAWTVDDPGGVAATRITFTDVAAADWLWHVVGVEGHTALVNALADRPVEGAVDVPGVEIDEAPLIPLRRIAIGHWARRWWPSSLRDGIAELDGALLDAELAVAQVAAEGFLDEDAVDADVGELLVGRRSALETRRQDGDPRVIALIDACRELAEDAGVWDAAPIVVDDVPARRADYALAAGPGGGGPSRMAVAGGAASVNWDAVPPNVFDAAEETVEWRVEAADGVAVATVRVAMAGLLPATGIDVRLRAGDVTGHGALDANGVARMALTDAGGPVAEGSAWNHDWTSVRVDVGAGVEASAAAVELRSRVRELARARLARPGPDAFLAEVLAAESDY</sequence>
<dbReference type="EMBL" id="AP022588">
    <property type="protein sequence ID" value="BBY29878.1"/>
    <property type="molecule type" value="Genomic_DNA"/>
</dbReference>
<reference evidence="1 2" key="1">
    <citation type="journal article" date="2019" name="Emerg. Microbes Infect.">
        <title>Comprehensive subspecies identification of 175 nontuberculous mycobacteria species based on 7547 genomic profiles.</title>
        <authorList>
            <person name="Matsumoto Y."/>
            <person name="Kinjo T."/>
            <person name="Motooka D."/>
            <person name="Nabeya D."/>
            <person name="Jung N."/>
            <person name="Uechi K."/>
            <person name="Horii T."/>
            <person name="Iida T."/>
            <person name="Fujita J."/>
            <person name="Nakamura S."/>
        </authorList>
    </citation>
    <scope>NUCLEOTIDE SEQUENCE [LARGE SCALE GENOMIC DNA]</scope>
    <source>
        <strain evidence="1 2">JCM 17899</strain>
    </source>
</reference>
<keyword evidence="2" id="KW-1185">Reference proteome</keyword>
<gene>
    <name evidence="1" type="ORF">MSEDJ_39740</name>
</gene>
<organism evidence="1 2">
    <name type="scientific">Mycolicibacterium sediminis</name>
    <dbReference type="NCBI Taxonomy" id="1286180"/>
    <lineage>
        <taxon>Bacteria</taxon>
        <taxon>Bacillati</taxon>
        <taxon>Actinomycetota</taxon>
        <taxon>Actinomycetes</taxon>
        <taxon>Mycobacteriales</taxon>
        <taxon>Mycobacteriaceae</taxon>
        <taxon>Mycolicibacterium</taxon>
    </lineage>
</organism>
<evidence type="ECO:0000313" key="1">
    <source>
        <dbReference type="EMBL" id="BBY29878.1"/>
    </source>
</evidence>